<name>G7WJF4_DESOD</name>
<dbReference type="KEGG" id="dor:Desor_4391"/>
<accession>G7WJF4</accession>
<proteinExistence type="predicted"/>
<keyword evidence="2" id="KW-1185">Reference proteome</keyword>
<dbReference type="EMBL" id="CP003108">
    <property type="protein sequence ID" value="AET69813.1"/>
    <property type="molecule type" value="Genomic_DNA"/>
</dbReference>
<dbReference type="RefSeq" id="WP_014186620.1">
    <property type="nucleotide sequence ID" value="NC_016584.1"/>
</dbReference>
<dbReference type="AlphaFoldDB" id="G7WJF4"/>
<dbReference type="eggNOG" id="ENOG502ZQFI">
    <property type="taxonomic scope" value="Bacteria"/>
</dbReference>
<organism evidence="1 2">
    <name type="scientific">Desulfosporosinus orientis (strain ATCC 19365 / DSM 765 / NCIMB 8382 / VKM B-1628 / Singapore I)</name>
    <name type="common">Desulfotomaculum orientis</name>
    <dbReference type="NCBI Taxonomy" id="768706"/>
    <lineage>
        <taxon>Bacteria</taxon>
        <taxon>Bacillati</taxon>
        <taxon>Bacillota</taxon>
        <taxon>Clostridia</taxon>
        <taxon>Eubacteriales</taxon>
        <taxon>Desulfitobacteriaceae</taxon>
        <taxon>Desulfosporosinus</taxon>
    </lineage>
</organism>
<protein>
    <recommendedName>
        <fullName evidence="3">Lipoprotein</fullName>
    </recommendedName>
</protein>
<gene>
    <name evidence="1" type="ordered locus">Desor_4391</name>
</gene>
<reference evidence="1 2" key="2">
    <citation type="journal article" date="2012" name="J. Bacteriol.">
        <title>Complete genome sequences of Desulfosporosinus orientis DSM765T, Desulfosporosinus youngiae DSM17734T, Desulfosporosinus meridiei DSM13257T, and Desulfosporosinus acidiphilus DSM22704T.</title>
        <authorList>
            <person name="Pester M."/>
            <person name="Brambilla E."/>
            <person name="Alazard D."/>
            <person name="Rattei T."/>
            <person name="Weinmaier T."/>
            <person name="Han J."/>
            <person name="Lucas S."/>
            <person name="Lapidus A."/>
            <person name="Cheng J.F."/>
            <person name="Goodwin L."/>
            <person name="Pitluck S."/>
            <person name="Peters L."/>
            <person name="Ovchinnikova G."/>
            <person name="Teshima H."/>
            <person name="Detter J.C."/>
            <person name="Han C.S."/>
            <person name="Tapia R."/>
            <person name="Land M.L."/>
            <person name="Hauser L."/>
            <person name="Kyrpides N.C."/>
            <person name="Ivanova N.N."/>
            <person name="Pagani I."/>
            <person name="Huntmann M."/>
            <person name="Wei C.L."/>
            <person name="Davenport K.W."/>
            <person name="Daligault H."/>
            <person name="Chain P.S."/>
            <person name="Chen A."/>
            <person name="Mavromatis K."/>
            <person name="Markowitz V."/>
            <person name="Szeto E."/>
            <person name="Mikhailova N."/>
            <person name="Pati A."/>
            <person name="Wagner M."/>
            <person name="Woyke T."/>
            <person name="Ollivier B."/>
            <person name="Klenk H.P."/>
            <person name="Spring S."/>
            <person name="Loy A."/>
        </authorList>
    </citation>
    <scope>NUCLEOTIDE SEQUENCE [LARGE SCALE GENOMIC DNA]</scope>
    <source>
        <strain evidence="2">ATCC 19365 / DSM 765 / NCIMB 8382 / VKM B-1628</strain>
    </source>
</reference>
<evidence type="ECO:0000313" key="2">
    <source>
        <dbReference type="Proteomes" id="UP000006346"/>
    </source>
</evidence>
<dbReference type="PATRIC" id="fig|768706.3.peg.4460"/>
<dbReference type="HOGENOM" id="CLU_1803051_0_0_9"/>
<evidence type="ECO:0000313" key="1">
    <source>
        <dbReference type="EMBL" id="AET69813.1"/>
    </source>
</evidence>
<sequence>MKRVFLIMLILFLLLTGCIRSSSKTLEADNITIGLSFSSYVMFGADQGIVDNLLSQFNSLSFEKTAEQIDLLTAFHVSFSYKGKGVKSFWVDKKGVFWLDGTTECFKVSSGYLDYQYIKAVYEGSQNNSARQDVQGRIRGEYL</sequence>
<dbReference type="PROSITE" id="PS51257">
    <property type="entry name" value="PROKAR_LIPOPROTEIN"/>
    <property type="match status" value="1"/>
</dbReference>
<dbReference type="STRING" id="768706.Desor_4391"/>
<evidence type="ECO:0008006" key="3">
    <source>
        <dbReference type="Google" id="ProtNLM"/>
    </source>
</evidence>
<dbReference type="OrthoDB" id="2084459at2"/>
<reference evidence="2" key="1">
    <citation type="submission" date="2011-11" db="EMBL/GenBank/DDBJ databases">
        <title>Complete sequence of Desulfosporosinus orientis DSM 765.</title>
        <authorList>
            <person name="Lucas S."/>
            <person name="Han J."/>
            <person name="Lapidus A."/>
            <person name="Cheng J.-F."/>
            <person name="Goodwin L."/>
            <person name="Pitluck S."/>
            <person name="Peters L."/>
            <person name="Ovchinnikova G."/>
            <person name="Teshima H."/>
            <person name="Detter J.C."/>
            <person name="Han C."/>
            <person name="Tapia R."/>
            <person name="Land M."/>
            <person name="Hauser L."/>
            <person name="Kyrpides N."/>
            <person name="Ivanova N."/>
            <person name="Pagani I."/>
            <person name="Pester M."/>
            <person name="Spring S."/>
            <person name="Ollivier B."/>
            <person name="Rattei T."/>
            <person name="Klenk H.-P."/>
            <person name="Wagner M."/>
            <person name="Loy A."/>
            <person name="Woyke T."/>
        </authorList>
    </citation>
    <scope>NUCLEOTIDE SEQUENCE [LARGE SCALE GENOMIC DNA]</scope>
    <source>
        <strain evidence="2">ATCC 19365 / DSM 765 / NCIMB 8382 / VKM B-1628</strain>
    </source>
</reference>
<dbReference type="Proteomes" id="UP000006346">
    <property type="component" value="Chromosome"/>
</dbReference>